<dbReference type="InterPro" id="IPR029060">
    <property type="entry name" value="PIN-like_dom_sf"/>
</dbReference>
<dbReference type="PANTHER" id="PTHR30473:SF2">
    <property type="entry name" value="PIN DOMAIN-CONTAINING PROTEIN"/>
    <property type="match status" value="1"/>
</dbReference>
<dbReference type="GO" id="GO:0005524">
    <property type="term" value="F:ATP binding"/>
    <property type="evidence" value="ECO:0007669"/>
    <property type="project" value="UniProtKB-KW"/>
</dbReference>
<protein>
    <submittedName>
        <fullName evidence="5">ATPase related to phosphate starvation-inducible protein PhoH</fullName>
    </submittedName>
</protein>
<dbReference type="Pfam" id="PF02562">
    <property type="entry name" value="PhoH"/>
    <property type="match status" value="1"/>
</dbReference>
<feature type="domain" description="PIN" evidence="4">
    <location>
        <begin position="2"/>
        <end position="126"/>
    </location>
</feature>
<dbReference type="Gene3D" id="3.40.50.1010">
    <property type="entry name" value="5'-nuclease"/>
    <property type="match status" value="1"/>
</dbReference>
<dbReference type="PANTHER" id="PTHR30473">
    <property type="entry name" value="PROTEIN PHOH"/>
    <property type="match status" value="1"/>
</dbReference>
<evidence type="ECO:0000256" key="2">
    <source>
        <dbReference type="ARBA" id="ARBA00022840"/>
    </source>
</evidence>
<dbReference type="EMBL" id="BFAV01000019">
    <property type="protein sequence ID" value="GBF32183.1"/>
    <property type="molecule type" value="Genomic_DNA"/>
</dbReference>
<dbReference type="AlphaFoldDB" id="A0A2L2X9B1"/>
<evidence type="ECO:0000259" key="4">
    <source>
        <dbReference type="SMART" id="SM00670"/>
    </source>
</evidence>
<organism evidence="5 6">
    <name type="scientific">Desulfocucumis palustris</name>
    <dbReference type="NCBI Taxonomy" id="1898651"/>
    <lineage>
        <taxon>Bacteria</taxon>
        <taxon>Bacillati</taxon>
        <taxon>Bacillota</taxon>
        <taxon>Clostridia</taxon>
        <taxon>Eubacteriales</taxon>
        <taxon>Desulfocucumaceae</taxon>
        <taxon>Desulfocucumis</taxon>
    </lineage>
</organism>
<dbReference type="Pfam" id="PF13638">
    <property type="entry name" value="PIN_4"/>
    <property type="match status" value="1"/>
</dbReference>
<keyword evidence="2" id="KW-0067">ATP-binding</keyword>
<dbReference type="SUPFAM" id="SSF52540">
    <property type="entry name" value="P-loop containing nucleoside triphosphate hydrolases"/>
    <property type="match status" value="1"/>
</dbReference>
<keyword evidence="6" id="KW-1185">Reference proteome</keyword>
<dbReference type="InterPro" id="IPR051451">
    <property type="entry name" value="PhoH2-like"/>
</dbReference>
<evidence type="ECO:0000256" key="1">
    <source>
        <dbReference type="ARBA" id="ARBA00022741"/>
    </source>
</evidence>
<reference evidence="6" key="1">
    <citation type="submission" date="2018-02" db="EMBL/GenBank/DDBJ databases">
        <title>Genome sequence of Desulfocucumis palustris strain NAW-5.</title>
        <authorList>
            <person name="Watanabe M."/>
            <person name="Kojima H."/>
            <person name="Fukui M."/>
        </authorList>
    </citation>
    <scope>NUCLEOTIDE SEQUENCE [LARGE SCALE GENOMIC DNA]</scope>
    <source>
        <strain evidence="6">NAW-5</strain>
    </source>
</reference>
<proteinExistence type="inferred from homology"/>
<dbReference type="Proteomes" id="UP000239549">
    <property type="component" value="Unassembled WGS sequence"/>
</dbReference>
<dbReference type="CDD" id="cd09883">
    <property type="entry name" value="PIN_VapC_PhoHL-ATPase"/>
    <property type="match status" value="1"/>
</dbReference>
<dbReference type="InterPro" id="IPR002716">
    <property type="entry name" value="PIN_dom"/>
</dbReference>
<dbReference type="GO" id="GO:0005829">
    <property type="term" value="C:cytosol"/>
    <property type="evidence" value="ECO:0007669"/>
    <property type="project" value="TreeGrafter"/>
</dbReference>
<gene>
    <name evidence="5" type="ORF">DCCM_0374</name>
</gene>
<comment type="similarity">
    <text evidence="3">In the N-terminal section; belongs to the PINc/VapC protein family.</text>
</comment>
<keyword evidence="1" id="KW-0547">Nucleotide-binding</keyword>
<accession>A0A2L2X9B1</accession>
<dbReference type="InterPro" id="IPR027417">
    <property type="entry name" value="P-loop_NTPase"/>
</dbReference>
<dbReference type="SUPFAM" id="SSF88723">
    <property type="entry name" value="PIN domain-like"/>
    <property type="match status" value="1"/>
</dbReference>
<sequence length="437" mass="48260">MNTVVLDTNVLLDRPVDQTLMSFNPCKVVIPLAVVSELDKFKGFDDSRGYCARQAIRFLDSLRPNLHNGVLLDSGHTVVVEINHLDVELPPSLVRDHTDTRILAITKGLQKTDAVSLITQDICVRIIADALSIPADNYVVERVDLDNLYTGWSELQIVDSEVQSLYEKGSFAPSSALIPNEYVKMKDTSGGSHLGRYCAGSGIIRPLAREPHAFGISPAENNIEQVFLLDALLDPDLHLVSVLGPAGTGKTLLALAAGLQQVINTRRYDKLVVTRELIPHGRDIGALPGTKEEKISAWMGAVYDNLQYLVRNFVTGKYDEKSNPAEKVKRFMEEGFIELEALTYIRGRSIPNQWIVVDEAQNLTKENIKTIITRAGKGTKIVVTGDIQQIDNCRLTSTNNGLVTLIDKFKGQDIYAHISLHRSERSKLAGLGVELLP</sequence>
<dbReference type="InterPro" id="IPR003714">
    <property type="entry name" value="PhoH"/>
</dbReference>
<evidence type="ECO:0000313" key="6">
    <source>
        <dbReference type="Proteomes" id="UP000239549"/>
    </source>
</evidence>
<dbReference type="Gene3D" id="3.40.50.300">
    <property type="entry name" value="P-loop containing nucleotide triphosphate hydrolases"/>
    <property type="match status" value="1"/>
</dbReference>
<evidence type="ECO:0000256" key="3">
    <source>
        <dbReference type="ARBA" id="ARBA00046345"/>
    </source>
</evidence>
<name>A0A2L2X9B1_9FIRM</name>
<dbReference type="SMART" id="SM00670">
    <property type="entry name" value="PINc"/>
    <property type="match status" value="1"/>
</dbReference>
<evidence type="ECO:0000313" key="5">
    <source>
        <dbReference type="EMBL" id="GBF32183.1"/>
    </source>
</evidence>
<comment type="caution">
    <text evidence="5">The sequence shown here is derived from an EMBL/GenBank/DDBJ whole genome shotgun (WGS) entry which is preliminary data.</text>
</comment>